<dbReference type="AlphaFoldDB" id="A0A8X6VPS5"/>
<accession>A0A8X6VPS5</accession>
<comment type="caution">
    <text evidence="2">The sequence shown here is derived from an EMBL/GenBank/DDBJ whole genome shotgun (WGS) entry which is preliminary data.</text>
</comment>
<keyword evidence="3" id="KW-1185">Reference proteome</keyword>
<organism evidence="2 3">
    <name type="scientific">Trichonephila clavipes</name>
    <name type="common">Golden silk orbweaver</name>
    <name type="synonym">Nephila clavipes</name>
    <dbReference type="NCBI Taxonomy" id="2585209"/>
    <lineage>
        <taxon>Eukaryota</taxon>
        <taxon>Metazoa</taxon>
        <taxon>Ecdysozoa</taxon>
        <taxon>Arthropoda</taxon>
        <taxon>Chelicerata</taxon>
        <taxon>Arachnida</taxon>
        <taxon>Araneae</taxon>
        <taxon>Araneomorphae</taxon>
        <taxon>Entelegynae</taxon>
        <taxon>Araneoidea</taxon>
        <taxon>Nephilidae</taxon>
        <taxon>Trichonephila</taxon>
    </lineage>
</organism>
<proteinExistence type="predicted"/>
<evidence type="ECO:0000313" key="3">
    <source>
        <dbReference type="Proteomes" id="UP000887159"/>
    </source>
</evidence>
<reference evidence="2" key="1">
    <citation type="submission" date="2020-08" db="EMBL/GenBank/DDBJ databases">
        <title>Multicomponent nature underlies the extraordinary mechanical properties of spider dragline silk.</title>
        <authorList>
            <person name="Kono N."/>
            <person name="Nakamura H."/>
            <person name="Mori M."/>
            <person name="Yoshida Y."/>
            <person name="Ohtoshi R."/>
            <person name="Malay A.D."/>
            <person name="Moran D.A.P."/>
            <person name="Tomita M."/>
            <person name="Numata K."/>
            <person name="Arakawa K."/>
        </authorList>
    </citation>
    <scope>NUCLEOTIDE SEQUENCE</scope>
</reference>
<feature type="signal peptide" evidence="1">
    <location>
        <begin position="1"/>
        <end position="24"/>
    </location>
</feature>
<keyword evidence="1" id="KW-0732">Signal</keyword>
<sequence>MFLSLGYALPFLQWLPCTVSSNSASDCPTGLEVRALSPIPRSASVSVVGCFLEDKIVLKYGRIAPRKQTHMGKDHLFAIAISGYRTSAENGEHIQKNTSTNDNSRTISFDDVTGIKTCLDLSPNQLVLRIACVTETTLRGHGSIDEMSSFCS</sequence>
<gene>
    <name evidence="2" type="ORF">TNCV_3297281</name>
</gene>
<protein>
    <submittedName>
        <fullName evidence="2">Uncharacterized protein</fullName>
    </submittedName>
</protein>
<evidence type="ECO:0000256" key="1">
    <source>
        <dbReference type="SAM" id="SignalP"/>
    </source>
</evidence>
<dbReference type="EMBL" id="BMAU01021359">
    <property type="protein sequence ID" value="GFY22084.1"/>
    <property type="molecule type" value="Genomic_DNA"/>
</dbReference>
<name>A0A8X6VPS5_TRICX</name>
<feature type="chain" id="PRO_5036445925" evidence="1">
    <location>
        <begin position="25"/>
        <end position="152"/>
    </location>
</feature>
<dbReference type="Proteomes" id="UP000887159">
    <property type="component" value="Unassembled WGS sequence"/>
</dbReference>
<evidence type="ECO:0000313" key="2">
    <source>
        <dbReference type="EMBL" id="GFY22084.1"/>
    </source>
</evidence>